<dbReference type="Gene3D" id="1.10.101.10">
    <property type="entry name" value="PGBD-like superfamily/PGBD"/>
    <property type="match status" value="1"/>
</dbReference>
<dbReference type="EnsemblPlants" id="Pp3c4_16170V3.7">
    <property type="protein sequence ID" value="Pp3c4_16170V3.7"/>
    <property type="gene ID" value="Pp3c4_16170"/>
</dbReference>
<dbReference type="RefSeq" id="XP_024374689.1">
    <property type="nucleotide sequence ID" value="XM_024518921.2"/>
</dbReference>
<keyword evidence="3" id="KW-1133">Transmembrane helix</keyword>
<reference evidence="5 7" key="1">
    <citation type="journal article" date="2008" name="Science">
        <title>The Physcomitrella genome reveals evolutionary insights into the conquest of land by plants.</title>
        <authorList>
            <person name="Rensing S."/>
            <person name="Lang D."/>
            <person name="Zimmer A."/>
            <person name="Terry A."/>
            <person name="Salamov A."/>
            <person name="Shapiro H."/>
            <person name="Nishiyama T."/>
            <person name="Perroud P.-F."/>
            <person name="Lindquist E."/>
            <person name="Kamisugi Y."/>
            <person name="Tanahashi T."/>
            <person name="Sakakibara K."/>
            <person name="Fujita T."/>
            <person name="Oishi K."/>
            <person name="Shin-I T."/>
            <person name="Kuroki Y."/>
            <person name="Toyoda A."/>
            <person name="Suzuki Y."/>
            <person name="Hashimoto A."/>
            <person name="Yamaguchi K."/>
            <person name="Sugano A."/>
            <person name="Kohara Y."/>
            <person name="Fujiyama A."/>
            <person name="Anterola A."/>
            <person name="Aoki S."/>
            <person name="Ashton N."/>
            <person name="Barbazuk W.B."/>
            <person name="Barker E."/>
            <person name="Bennetzen J."/>
            <person name="Bezanilla M."/>
            <person name="Blankenship R."/>
            <person name="Cho S.H."/>
            <person name="Dutcher S."/>
            <person name="Estelle M."/>
            <person name="Fawcett J.A."/>
            <person name="Gundlach H."/>
            <person name="Hanada K."/>
            <person name="Heyl A."/>
            <person name="Hicks K.A."/>
            <person name="Hugh J."/>
            <person name="Lohr M."/>
            <person name="Mayer K."/>
            <person name="Melkozernov A."/>
            <person name="Murata T."/>
            <person name="Nelson D."/>
            <person name="Pils B."/>
            <person name="Prigge M."/>
            <person name="Reiss B."/>
            <person name="Renner T."/>
            <person name="Rombauts S."/>
            <person name="Rushton P."/>
            <person name="Sanderfoot A."/>
            <person name="Schween G."/>
            <person name="Shiu S.-H."/>
            <person name="Stueber K."/>
            <person name="Theodoulou F.L."/>
            <person name="Tu H."/>
            <person name="Van de Peer Y."/>
            <person name="Verrier P.J."/>
            <person name="Waters E."/>
            <person name="Wood A."/>
            <person name="Yang L."/>
            <person name="Cove D."/>
            <person name="Cuming A."/>
            <person name="Hasebe M."/>
            <person name="Lucas S."/>
            <person name="Mishler D.B."/>
            <person name="Reski R."/>
            <person name="Grigoriev I."/>
            <person name="Quatrano R.S."/>
            <person name="Boore J.L."/>
        </authorList>
    </citation>
    <scope>NUCLEOTIDE SEQUENCE [LARGE SCALE GENOMIC DNA]</scope>
    <source>
        <strain evidence="6 7">cv. Gransden 2004</strain>
    </source>
</reference>
<dbReference type="RefSeq" id="XP_073389662.1">
    <property type="nucleotide sequence ID" value="XM_073533561.1"/>
</dbReference>
<dbReference type="Gramene" id="Pp3c4_16170V3.2">
    <property type="protein sequence ID" value="Pp3c4_16170V3.2"/>
    <property type="gene ID" value="Pp3c4_16170"/>
</dbReference>
<dbReference type="InterPro" id="IPR002477">
    <property type="entry name" value="Peptidoglycan-bd-like"/>
</dbReference>
<feature type="domain" description="Peptidoglycan binding-like" evidence="4">
    <location>
        <begin position="205"/>
        <end position="263"/>
    </location>
</feature>
<dbReference type="Proteomes" id="UP000006727">
    <property type="component" value="Chromosome 4"/>
</dbReference>
<dbReference type="Gramene" id="Pp3c4_16170V3.4">
    <property type="protein sequence ID" value="Pp3c4_16170V3.4"/>
    <property type="gene ID" value="Pp3c4_16170"/>
</dbReference>
<feature type="region of interest" description="Disordered" evidence="2">
    <location>
        <begin position="450"/>
        <end position="533"/>
    </location>
</feature>
<dbReference type="GeneID" id="112281904"/>
<feature type="compositionally biased region" description="Polar residues" evidence="2">
    <location>
        <begin position="496"/>
        <end position="508"/>
    </location>
</feature>
<organism evidence="5">
    <name type="scientific">Physcomitrium patens</name>
    <name type="common">Spreading-leaved earth moss</name>
    <name type="synonym">Physcomitrella patens</name>
    <dbReference type="NCBI Taxonomy" id="3218"/>
    <lineage>
        <taxon>Eukaryota</taxon>
        <taxon>Viridiplantae</taxon>
        <taxon>Streptophyta</taxon>
        <taxon>Embryophyta</taxon>
        <taxon>Bryophyta</taxon>
        <taxon>Bryophytina</taxon>
        <taxon>Bryopsida</taxon>
        <taxon>Funariidae</taxon>
        <taxon>Funariales</taxon>
        <taxon>Funariaceae</taxon>
        <taxon>Physcomitrium</taxon>
    </lineage>
</organism>
<dbReference type="EnsemblPlants" id="Pp3c4_16170V3.3">
    <property type="protein sequence ID" value="Pp3c4_16170V3.3"/>
    <property type="gene ID" value="Pp3c4_16170"/>
</dbReference>
<dbReference type="Pfam" id="PF01471">
    <property type="entry name" value="PG_binding_1"/>
    <property type="match status" value="1"/>
</dbReference>
<dbReference type="InterPro" id="IPR036365">
    <property type="entry name" value="PGBD-like_sf"/>
</dbReference>
<keyword evidence="7" id="KW-1185">Reference proteome</keyword>
<dbReference type="OrthoDB" id="1938275at2759"/>
<sequence>MMVVTNGSRDLLQSCCPPRRWLPIFDCIEESQRSKGCCVSLFSKENSRFSGLAGTRISRKNSLKSRHQTYTPCIAGDCTSITRSELGVPLRRSLVATNRKGKWGKHNQVRIERSWVRRHEKGRSWEGHTSGSGSLQYSGKQPGLIEETISLKDDQPLDARGIGEQGSLRLLNQPRREVLEDVISSPEYQKIQDLKFSGDMWEGDSGPQVLDLQRALYWYGFLPKRTELTAYFGPGTKRALQQFQIAQGVPGTGVWGSSSRQALWKLLNVESSSSSEGGSSVQNSSQQTVSSWLYKANARGAGVDICVSELMATMGVHGQEFMSTWSSAPYWRSLPTNFPKKTATVGVLVVVMVTMFGLGYSVVGLFHAQHGQPVRRRVLRARWRDDLSGRTLTKSKRHLDMFPGLSLPLVEEENSKYNPRSKSKLSSANSAGRTDRLILYEGQVLTGDETPGHVYSFMPSSASRRSSGKASQVQATTDQTIHKPASRRRFSGPREQFSQESQGPSKMNNVRIRGTKTSRVDRSSEMGGNDWLDKDEENFKKRVEDLRKAVQATEKNRLAAMRALAEERQRSLELQVKISRQKETAAALEEEVRVLKESHDALLASLRKKYSSSVAARAAAALLYQNWDTEYEEGSPQTLSC</sequence>
<keyword evidence="3" id="KW-0472">Membrane</keyword>
<evidence type="ECO:0000256" key="3">
    <source>
        <dbReference type="SAM" id="Phobius"/>
    </source>
</evidence>
<dbReference type="RefSeq" id="XP_024374691.1">
    <property type="nucleotide sequence ID" value="XM_024518923.2"/>
</dbReference>
<reference evidence="6" key="3">
    <citation type="submission" date="2020-12" db="UniProtKB">
        <authorList>
            <consortium name="EnsemblPlants"/>
        </authorList>
    </citation>
    <scope>IDENTIFICATION</scope>
</reference>
<dbReference type="Gramene" id="Pp3c4_16170V3.7">
    <property type="protein sequence ID" value="Pp3c4_16170V3.7"/>
    <property type="gene ID" value="Pp3c4_16170"/>
</dbReference>
<dbReference type="Gramene" id="Pp3c4_16170V3.3">
    <property type="protein sequence ID" value="Pp3c4_16170V3.3"/>
    <property type="gene ID" value="Pp3c4_16170"/>
</dbReference>
<evidence type="ECO:0000256" key="2">
    <source>
        <dbReference type="SAM" id="MobiDB-lite"/>
    </source>
</evidence>
<dbReference type="EMBL" id="ABEU02000004">
    <property type="protein sequence ID" value="PNR55397.1"/>
    <property type="molecule type" value="Genomic_DNA"/>
</dbReference>
<proteinExistence type="predicted"/>
<evidence type="ECO:0000313" key="7">
    <source>
        <dbReference type="Proteomes" id="UP000006727"/>
    </source>
</evidence>
<dbReference type="Gramene" id="Pp3c4_16170V3.1">
    <property type="protein sequence ID" value="Pp3c4_16170V3.1"/>
    <property type="gene ID" value="Pp3c4_16170"/>
</dbReference>
<dbReference type="SUPFAM" id="SSF47090">
    <property type="entry name" value="PGBD-like"/>
    <property type="match status" value="1"/>
</dbReference>
<feature type="coiled-coil region" evidence="1">
    <location>
        <begin position="536"/>
        <end position="605"/>
    </location>
</feature>
<gene>
    <name evidence="6" type="primary">LOC112281904</name>
    <name evidence="5" type="ORF">PHYPA_006294</name>
</gene>
<evidence type="ECO:0000313" key="5">
    <source>
        <dbReference type="EMBL" id="PNR55397.1"/>
    </source>
</evidence>
<dbReference type="InterPro" id="IPR036366">
    <property type="entry name" value="PGBDSf"/>
</dbReference>
<keyword evidence="1" id="KW-0175">Coiled coil</keyword>
<protein>
    <recommendedName>
        <fullName evidence="4">Peptidoglycan binding-like domain-containing protein</fullName>
    </recommendedName>
</protein>
<dbReference type="AlphaFoldDB" id="A0A2K1KNQ6"/>
<keyword evidence="3" id="KW-0812">Transmembrane</keyword>
<dbReference type="EnsemblPlants" id="Pp3c4_16170V3.2">
    <property type="protein sequence ID" value="Pp3c4_16170V3.2"/>
    <property type="gene ID" value="Pp3c4_16170"/>
</dbReference>
<feature type="transmembrane region" description="Helical" evidence="3">
    <location>
        <begin position="345"/>
        <end position="368"/>
    </location>
</feature>
<dbReference type="PaxDb" id="3218-PP1S13_313V6.1"/>
<evidence type="ECO:0000259" key="4">
    <source>
        <dbReference type="Pfam" id="PF01471"/>
    </source>
</evidence>
<dbReference type="EnsemblPlants" id="Pp3c4_16170V3.5">
    <property type="protein sequence ID" value="Pp3c4_16170V3.5"/>
    <property type="gene ID" value="Pp3c4_16170"/>
</dbReference>
<feature type="compositionally biased region" description="Low complexity" evidence="2">
    <location>
        <begin position="460"/>
        <end position="471"/>
    </location>
</feature>
<reference evidence="5 7" key="2">
    <citation type="journal article" date="2018" name="Plant J.">
        <title>The Physcomitrella patens chromosome-scale assembly reveals moss genome structure and evolution.</title>
        <authorList>
            <person name="Lang D."/>
            <person name="Ullrich K.K."/>
            <person name="Murat F."/>
            <person name="Fuchs J."/>
            <person name="Jenkins J."/>
            <person name="Haas F.B."/>
            <person name="Piednoel M."/>
            <person name="Gundlach H."/>
            <person name="Van Bel M."/>
            <person name="Meyberg R."/>
            <person name="Vives C."/>
            <person name="Morata J."/>
            <person name="Symeonidi A."/>
            <person name="Hiss M."/>
            <person name="Muchero W."/>
            <person name="Kamisugi Y."/>
            <person name="Saleh O."/>
            <person name="Blanc G."/>
            <person name="Decker E.L."/>
            <person name="van Gessel N."/>
            <person name="Grimwood J."/>
            <person name="Hayes R.D."/>
            <person name="Graham S.W."/>
            <person name="Gunter L.E."/>
            <person name="McDaniel S.F."/>
            <person name="Hoernstein S.N.W."/>
            <person name="Larsson A."/>
            <person name="Li F.W."/>
            <person name="Perroud P.F."/>
            <person name="Phillips J."/>
            <person name="Ranjan P."/>
            <person name="Rokshar D.S."/>
            <person name="Rothfels C.J."/>
            <person name="Schneider L."/>
            <person name="Shu S."/>
            <person name="Stevenson D.W."/>
            <person name="Thummler F."/>
            <person name="Tillich M."/>
            <person name="Villarreal Aguilar J.C."/>
            <person name="Widiez T."/>
            <person name="Wong G.K."/>
            <person name="Wymore A."/>
            <person name="Zhang Y."/>
            <person name="Zimmer A.D."/>
            <person name="Quatrano R.S."/>
            <person name="Mayer K.F.X."/>
            <person name="Goodstein D."/>
            <person name="Casacuberta J.M."/>
            <person name="Vandepoele K."/>
            <person name="Reski R."/>
            <person name="Cuming A.C."/>
            <person name="Tuskan G.A."/>
            <person name="Maumus F."/>
            <person name="Salse J."/>
            <person name="Schmutz J."/>
            <person name="Rensing S.A."/>
        </authorList>
    </citation>
    <scope>NUCLEOTIDE SEQUENCE [LARGE SCALE GENOMIC DNA]</scope>
    <source>
        <strain evidence="6 7">cv. Gransden 2004</strain>
    </source>
</reference>
<dbReference type="EnsemblPlants" id="Pp3c4_16170V3.4">
    <property type="protein sequence ID" value="Pp3c4_16170V3.4"/>
    <property type="gene ID" value="Pp3c4_16170"/>
</dbReference>
<dbReference type="Gramene" id="Pp3c4_16170V3.6">
    <property type="protein sequence ID" value="Pp3c4_16170V3.6"/>
    <property type="gene ID" value="Pp3c4_16170"/>
</dbReference>
<dbReference type="RefSeq" id="XP_024374688.1">
    <property type="nucleotide sequence ID" value="XM_024518920.2"/>
</dbReference>
<evidence type="ECO:0000313" key="6">
    <source>
        <dbReference type="EnsemblPlants" id="Pp3c4_16170V3.1"/>
    </source>
</evidence>
<dbReference type="EnsemblPlants" id="Pp3c4_16170V3.6">
    <property type="protein sequence ID" value="Pp3c4_16170V3.6"/>
    <property type="gene ID" value="Pp3c4_16170"/>
</dbReference>
<name>A0A2K1KNQ6_PHYPA</name>
<dbReference type="Gramene" id="Pp3c4_16170V3.5">
    <property type="protein sequence ID" value="Pp3c4_16170V3.5"/>
    <property type="gene ID" value="Pp3c4_16170"/>
</dbReference>
<dbReference type="RefSeq" id="XP_073389663.1">
    <property type="nucleotide sequence ID" value="XM_073533562.1"/>
</dbReference>
<accession>A0A2K1KNQ6</accession>
<dbReference type="RefSeq" id="XP_024374690.1">
    <property type="nucleotide sequence ID" value="XM_024518922.2"/>
</dbReference>
<evidence type="ECO:0000256" key="1">
    <source>
        <dbReference type="SAM" id="Coils"/>
    </source>
</evidence>
<dbReference type="EnsemblPlants" id="Pp3c4_16170V3.1">
    <property type="protein sequence ID" value="Pp3c4_16170V3.1"/>
    <property type="gene ID" value="Pp3c4_16170"/>
</dbReference>